<dbReference type="EMBL" id="KB445561">
    <property type="protein sequence ID" value="EMC92995.1"/>
    <property type="molecule type" value="Genomic_DNA"/>
</dbReference>
<dbReference type="Proteomes" id="UP000011761">
    <property type="component" value="Unassembled WGS sequence"/>
</dbReference>
<dbReference type="RefSeq" id="XP_007680233.1">
    <property type="nucleotide sequence ID" value="XM_007682043.1"/>
</dbReference>
<dbReference type="OrthoDB" id="3650604at2759"/>
<accession>M2N2W8</accession>
<evidence type="ECO:0000313" key="2">
    <source>
        <dbReference type="Proteomes" id="UP000011761"/>
    </source>
</evidence>
<sequence length="126" mass="13651">MAPEKEHSVVGEQATRNEVTLTEKSDIVLELQQPVGTCMRVSSAVLCLASSVFTALMGPRFAEGQVTGSFLHPRTIALSDDDAVGITYPCALLHFGDIERGLKVTKFKDCYDAVRLLVRLAVVGNK</sequence>
<dbReference type="HOGENOM" id="CLU_1981244_0_0_1"/>
<keyword evidence="2" id="KW-1185">Reference proteome</keyword>
<gene>
    <name evidence="1" type="ORF">BAUCODRAFT_269843</name>
</gene>
<protein>
    <recommendedName>
        <fullName evidence="3">BTB domain-containing protein</fullName>
    </recommendedName>
</protein>
<evidence type="ECO:0008006" key="3">
    <source>
        <dbReference type="Google" id="ProtNLM"/>
    </source>
</evidence>
<dbReference type="KEGG" id="bcom:BAUCODRAFT_269843"/>
<proteinExistence type="predicted"/>
<dbReference type="GeneID" id="19110507"/>
<dbReference type="AlphaFoldDB" id="M2N2W8"/>
<reference evidence="1 2" key="1">
    <citation type="journal article" date="2012" name="PLoS Pathog.">
        <title>Diverse lifestyles and strategies of plant pathogenesis encoded in the genomes of eighteen Dothideomycetes fungi.</title>
        <authorList>
            <person name="Ohm R.A."/>
            <person name="Feau N."/>
            <person name="Henrissat B."/>
            <person name="Schoch C.L."/>
            <person name="Horwitz B.A."/>
            <person name="Barry K.W."/>
            <person name="Condon B.J."/>
            <person name="Copeland A.C."/>
            <person name="Dhillon B."/>
            <person name="Glaser F."/>
            <person name="Hesse C.N."/>
            <person name="Kosti I."/>
            <person name="LaButti K."/>
            <person name="Lindquist E.A."/>
            <person name="Lucas S."/>
            <person name="Salamov A.A."/>
            <person name="Bradshaw R.E."/>
            <person name="Ciuffetti L."/>
            <person name="Hamelin R.C."/>
            <person name="Kema G.H.J."/>
            <person name="Lawrence C."/>
            <person name="Scott J.A."/>
            <person name="Spatafora J.W."/>
            <person name="Turgeon B.G."/>
            <person name="de Wit P.J.G.M."/>
            <person name="Zhong S."/>
            <person name="Goodwin S.B."/>
            <person name="Grigoriev I.V."/>
        </authorList>
    </citation>
    <scope>NUCLEOTIDE SEQUENCE [LARGE SCALE GENOMIC DNA]</scope>
    <source>
        <strain evidence="1 2">UAMH 10762</strain>
    </source>
</reference>
<evidence type="ECO:0000313" key="1">
    <source>
        <dbReference type="EMBL" id="EMC92995.1"/>
    </source>
</evidence>
<organism evidence="1 2">
    <name type="scientific">Baudoinia panamericana (strain UAMH 10762)</name>
    <name type="common">Angels' share fungus</name>
    <name type="synonym">Baudoinia compniacensis (strain UAMH 10762)</name>
    <dbReference type="NCBI Taxonomy" id="717646"/>
    <lineage>
        <taxon>Eukaryota</taxon>
        <taxon>Fungi</taxon>
        <taxon>Dikarya</taxon>
        <taxon>Ascomycota</taxon>
        <taxon>Pezizomycotina</taxon>
        <taxon>Dothideomycetes</taxon>
        <taxon>Dothideomycetidae</taxon>
        <taxon>Mycosphaerellales</taxon>
        <taxon>Teratosphaeriaceae</taxon>
        <taxon>Baudoinia</taxon>
    </lineage>
</organism>
<name>M2N2W8_BAUPA</name>